<dbReference type="Pfam" id="PF01828">
    <property type="entry name" value="Peptidase_A4"/>
    <property type="match status" value="1"/>
</dbReference>
<evidence type="ECO:0000256" key="2">
    <source>
        <dbReference type="SAM" id="SignalP"/>
    </source>
</evidence>
<accession>A0A7X0SMH0</accession>
<dbReference type="RefSeq" id="WP_185130377.1">
    <property type="nucleotide sequence ID" value="NZ_JACJVO010000021.1"/>
</dbReference>
<dbReference type="Gene3D" id="2.60.120.700">
    <property type="entry name" value="Peptidase G1"/>
    <property type="match status" value="1"/>
</dbReference>
<keyword evidence="2" id="KW-0732">Signal</keyword>
<feature type="chain" id="PRO_5030898047" description="Peptidase A4 family protein" evidence="2">
    <location>
        <begin position="27"/>
        <end position="299"/>
    </location>
</feature>
<organism evidence="3 4">
    <name type="scientific">Cohnella zeiphila</name>
    <dbReference type="NCBI Taxonomy" id="2761120"/>
    <lineage>
        <taxon>Bacteria</taxon>
        <taxon>Bacillati</taxon>
        <taxon>Bacillota</taxon>
        <taxon>Bacilli</taxon>
        <taxon>Bacillales</taxon>
        <taxon>Paenibacillaceae</taxon>
        <taxon>Cohnella</taxon>
    </lineage>
</organism>
<gene>
    <name evidence="3" type="ORF">H7C18_17495</name>
</gene>
<evidence type="ECO:0008006" key="5">
    <source>
        <dbReference type="Google" id="ProtNLM"/>
    </source>
</evidence>
<dbReference type="InterPro" id="IPR038656">
    <property type="entry name" value="Peptidase_G1_sf"/>
</dbReference>
<name>A0A7X0SMH0_9BACL</name>
<protein>
    <recommendedName>
        <fullName evidence="5">Peptidase A4 family protein</fullName>
    </recommendedName>
</protein>
<evidence type="ECO:0000313" key="3">
    <source>
        <dbReference type="EMBL" id="MBB6732718.1"/>
    </source>
</evidence>
<sequence>MKRKHWLGTTVFLLAMLLVGSLSAWATPKENLEFHNFVAPPSNFNALTASNDELTRFGLPKRPNVGTAEFEIWKKAVVGSKRVDSNPVAIPGLQFGLTTSTSHNYAGYRVTDPGTYTSATTVTYVPAAASSASQVMATWAGLHTAPNIIQAGAANSDSVSTTPYFWFEDYPGPAYKITGLTAHNGDQYYILVSYDSSTHNASYYISDFTTGQYTNGTFSASYVGNTDVEYILENPTLNYPNIGSVTFQYCGYNRSGTSGGLGDGATNITKFIMVNSSNSTVYSPGSVSFDTNSFTVTHS</sequence>
<dbReference type="InterPro" id="IPR000250">
    <property type="entry name" value="Peptidase_G1"/>
</dbReference>
<dbReference type="GO" id="GO:0006508">
    <property type="term" value="P:proteolysis"/>
    <property type="evidence" value="ECO:0007669"/>
    <property type="project" value="InterPro"/>
</dbReference>
<evidence type="ECO:0000256" key="1">
    <source>
        <dbReference type="PIRSR" id="PIRSR600250-50"/>
    </source>
</evidence>
<dbReference type="EMBL" id="JACJVO010000021">
    <property type="protein sequence ID" value="MBB6732718.1"/>
    <property type="molecule type" value="Genomic_DNA"/>
</dbReference>
<dbReference type="InterPro" id="IPR013320">
    <property type="entry name" value="ConA-like_dom_sf"/>
</dbReference>
<keyword evidence="4" id="KW-1185">Reference proteome</keyword>
<comment type="caution">
    <text evidence="3">The sequence shown here is derived from an EMBL/GenBank/DDBJ whole genome shotgun (WGS) entry which is preliminary data.</text>
</comment>
<dbReference type="Proteomes" id="UP000564644">
    <property type="component" value="Unassembled WGS sequence"/>
</dbReference>
<evidence type="ECO:0000313" key="4">
    <source>
        <dbReference type="Proteomes" id="UP000564644"/>
    </source>
</evidence>
<dbReference type="GO" id="GO:0070007">
    <property type="term" value="F:glutamic-type endopeptidase activity"/>
    <property type="evidence" value="ECO:0007669"/>
    <property type="project" value="InterPro"/>
</dbReference>
<feature type="active site" description="Proton acceptor" evidence="1">
    <location>
        <position position="233"/>
    </location>
</feature>
<feature type="signal peptide" evidence="2">
    <location>
        <begin position="1"/>
        <end position="26"/>
    </location>
</feature>
<dbReference type="AlphaFoldDB" id="A0A7X0SMH0"/>
<reference evidence="3 4" key="1">
    <citation type="submission" date="2020-08" db="EMBL/GenBank/DDBJ databases">
        <title>Cohnella phylogeny.</title>
        <authorList>
            <person name="Dunlap C."/>
        </authorList>
    </citation>
    <scope>NUCLEOTIDE SEQUENCE [LARGE SCALE GENOMIC DNA]</scope>
    <source>
        <strain evidence="3 4">CBP 2801</strain>
    </source>
</reference>
<dbReference type="SUPFAM" id="SSF49899">
    <property type="entry name" value="Concanavalin A-like lectins/glucanases"/>
    <property type="match status" value="1"/>
</dbReference>
<proteinExistence type="predicted"/>